<organism evidence="3 4">
    <name type="scientific">Maioricimonas rarisocia</name>
    <dbReference type="NCBI Taxonomy" id="2528026"/>
    <lineage>
        <taxon>Bacteria</taxon>
        <taxon>Pseudomonadati</taxon>
        <taxon>Planctomycetota</taxon>
        <taxon>Planctomycetia</taxon>
        <taxon>Planctomycetales</taxon>
        <taxon>Planctomycetaceae</taxon>
        <taxon>Maioricimonas</taxon>
    </lineage>
</organism>
<evidence type="ECO:0000313" key="4">
    <source>
        <dbReference type="Proteomes" id="UP000320496"/>
    </source>
</evidence>
<feature type="coiled-coil region" evidence="1">
    <location>
        <begin position="236"/>
        <end position="281"/>
    </location>
</feature>
<keyword evidence="2" id="KW-0812">Transmembrane</keyword>
<dbReference type="Proteomes" id="UP000320496">
    <property type="component" value="Chromosome"/>
</dbReference>
<proteinExistence type="predicted"/>
<sequence>MHVLGKVCLAFVVIGAIGAILLTSMLLDVRSHWMEQVESRQEQYVTQKEQLADARIAVSELEKEINRHMQAWGRSWAAVNSGVTNAREGEVTLGVGLASGLGARAQASGRPLESITVQLFAPQPDGSSTYLGDFTLRGLDANQSLAQLNRAPLPGEAESWPSGTYRVRELVPPSWRGVLGELQTELTIAAQDLQEEQGRLQLQEEHLASSQELLQQRMHELEGDPEAPEDAEQSVKDGLVATLAKLEDERNQALAATNRLRRQLSDMIATLNRRLEENRSQVAQLPGGNSLPETVTGQVGAATINSPTR</sequence>
<keyword evidence="1" id="KW-0175">Coiled coil</keyword>
<keyword evidence="2" id="KW-0472">Membrane</keyword>
<dbReference type="OrthoDB" id="210628at2"/>
<dbReference type="RefSeq" id="WP_145370950.1">
    <property type="nucleotide sequence ID" value="NZ_CP036275.1"/>
</dbReference>
<feature type="coiled-coil region" evidence="1">
    <location>
        <begin position="34"/>
        <end position="71"/>
    </location>
</feature>
<reference evidence="3 4" key="1">
    <citation type="submission" date="2019-02" db="EMBL/GenBank/DDBJ databases">
        <title>Deep-cultivation of Planctomycetes and their phenomic and genomic characterization uncovers novel biology.</title>
        <authorList>
            <person name="Wiegand S."/>
            <person name="Jogler M."/>
            <person name="Boedeker C."/>
            <person name="Pinto D."/>
            <person name="Vollmers J."/>
            <person name="Rivas-Marin E."/>
            <person name="Kohn T."/>
            <person name="Peeters S.H."/>
            <person name="Heuer A."/>
            <person name="Rast P."/>
            <person name="Oberbeckmann S."/>
            <person name="Bunk B."/>
            <person name="Jeske O."/>
            <person name="Meyerdierks A."/>
            <person name="Storesund J.E."/>
            <person name="Kallscheuer N."/>
            <person name="Luecker S."/>
            <person name="Lage O.M."/>
            <person name="Pohl T."/>
            <person name="Merkel B.J."/>
            <person name="Hornburger P."/>
            <person name="Mueller R.-W."/>
            <person name="Bruemmer F."/>
            <person name="Labrenz M."/>
            <person name="Spormann A.M."/>
            <person name="Op den Camp H."/>
            <person name="Overmann J."/>
            <person name="Amann R."/>
            <person name="Jetten M.S.M."/>
            <person name="Mascher T."/>
            <person name="Medema M.H."/>
            <person name="Devos D.P."/>
            <person name="Kaster A.-K."/>
            <person name="Ovreas L."/>
            <person name="Rohde M."/>
            <person name="Galperin M.Y."/>
            <person name="Jogler C."/>
        </authorList>
    </citation>
    <scope>NUCLEOTIDE SEQUENCE [LARGE SCALE GENOMIC DNA]</scope>
    <source>
        <strain evidence="3 4">Mal4</strain>
    </source>
</reference>
<protein>
    <submittedName>
        <fullName evidence="3">Uncharacterized protein</fullName>
    </submittedName>
</protein>
<dbReference type="KEGG" id="mri:Mal4_41520"/>
<gene>
    <name evidence="3" type="ORF">Mal4_41520</name>
</gene>
<accession>A0A517ZBC8</accession>
<evidence type="ECO:0000256" key="2">
    <source>
        <dbReference type="SAM" id="Phobius"/>
    </source>
</evidence>
<dbReference type="AlphaFoldDB" id="A0A517ZBC8"/>
<name>A0A517ZBC8_9PLAN</name>
<dbReference type="EMBL" id="CP036275">
    <property type="protein sequence ID" value="QDU39805.1"/>
    <property type="molecule type" value="Genomic_DNA"/>
</dbReference>
<feature type="transmembrane region" description="Helical" evidence="2">
    <location>
        <begin position="7"/>
        <end position="27"/>
    </location>
</feature>
<evidence type="ECO:0000313" key="3">
    <source>
        <dbReference type="EMBL" id="QDU39805.1"/>
    </source>
</evidence>
<keyword evidence="4" id="KW-1185">Reference proteome</keyword>
<keyword evidence="2" id="KW-1133">Transmembrane helix</keyword>
<evidence type="ECO:0000256" key="1">
    <source>
        <dbReference type="SAM" id="Coils"/>
    </source>
</evidence>